<feature type="region of interest" description="Disordered" evidence="1">
    <location>
        <begin position="29"/>
        <end position="53"/>
    </location>
</feature>
<evidence type="ECO:0000313" key="2">
    <source>
        <dbReference type="EnsemblPlants" id="MELO3C013584.2.1"/>
    </source>
</evidence>
<dbReference type="AlphaFoldDB" id="A0A9I9D5Y6"/>
<reference evidence="2" key="1">
    <citation type="submission" date="2023-03" db="UniProtKB">
        <authorList>
            <consortium name="EnsemblPlants"/>
        </authorList>
    </citation>
    <scope>IDENTIFICATION</scope>
</reference>
<name>A0A9I9D5Y6_CUCME</name>
<organism evidence="2">
    <name type="scientific">Cucumis melo</name>
    <name type="common">Muskmelon</name>
    <dbReference type="NCBI Taxonomy" id="3656"/>
    <lineage>
        <taxon>Eukaryota</taxon>
        <taxon>Viridiplantae</taxon>
        <taxon>Streptophyta</taxon>
        <taxon>Embryophyta</taxon>
        <taxon>Tracheophyta</taxon>
        <taxon>Spermatophyta</taxon>
        <taxon>Magnoliopsida</taxon>
        <taxon>eudicotyledons</taxon>
        <taxon>Gunneridae</taxon>
        <taxon>Pentapetalae</taxon>
        <taxon>rosids</taxon>
        <taxon>fabids</taxon>
        <taxon>Cucurbitales</taxon>
        <taxon>Cucurbitaceae</taxon>
        <taxon>Benincaseae</taxon>
        <taxon>Cucumis</taxon>
    </lineage>
</organism>
<dbReference type="EnsemblPlants" id="MELO3C013584.2.1">
    <property type="protein sequence ID" value="MELO3C013584.2.1"/>
    <property type="gene ID" value="MELO3C013584.2"/>
</dbReference>
<accession>A0A9I9D5Y6</accession>
<dbReference type="Gramene" id="MELO3C013584.2.1">
    <property type="protein sequence ID" value="MELO3C013584.2.1"/>
    <property type="gene ID" value="MELO3C013584.2"/>
</dbReference>
<protein>
    <submittedName>
        <fullName evidence="2">Uncharacterized protein</fullName>
    </submittedName>
</protein>
<evidence type="ECO:0000256" key="1">
    <source>
        <dbReference type="SAM" id="MobiDB-lite"/>
    </source>
</evidence>
<proteinExistence type="predicted"/>
<sequence>MNEIEIDVPCNLEKRIIIYDPFIKGKQPILDEPGETSSVRRPPSKDEVPATTEGDLRDYLRTTIAKPMLESFQNVFKP</sequence>
<feature type="compositionally biased region" description="Basic and acidic residues" evidence="1">
    <location>
        <begin position="43"/>
        <end position="53"/>
    </location>
</feature>